<evidence type="ECO:0000313" key="2">
    <source>
        <dbReference type="EMBL" id="DAD74945.1"/>
    </source>
</evidence>
<dbReference type="EMBL" id="BK014769">
    <property type="protein sequence ID" value="DAD74945.1"/>
    <property type="molecule type" value="Genomic_DNA"/>
</dbReference>
<keyword evidence="1" id="KW-0175">Coiled coil</keyword>
<accession>A0A8S5LY30</accession>
<evidence type="ECO:0000256" key="1">
    <source>
        <dbReference type="SAM" id="Coils"/>
    </source>
</evidence>
<name>A0A8S5LY30_9CAUD</name>
<protein>
    <submittedName>
        <fullName evidence="2">Golgin subfamily A member 2-like protein 5</fullName>
    </submittedName>
</protein>
<feature type="coiled-coil region" evidence="1">
    <location>
        <begin position="114"/>
        <end position="271"/>
    </location>
</feature>
<reference evidence="2" key="1">
    <citation type="journal article" date="2021" name="Proc. Natl. Acad. Sci. U.S.A.">
        <title>A Catalog of Tens of Thousands of Viruses from Human Metagenomes Reveals Hidden Associations with Chronic Diseases.</title>
        <authorList>
            <person name="Tisza M.J."/>
            <person name="Buck C.B."/>
        </authorList>
    </citation>
    <scope>NUCLEOTIDE SEQUENCE</scope>
    <source>
        <strain evidence="2">CtA995</strain>
    </source>
</reference>
<proteinExistence type="predicted"/>
<organism evidence="2">
    <name type="scientific">Siphoviridae sp. ctA995</name>
    <dbReference type="NCBI Taxonomy" id="2826180"/>
    <lineage>
        <taxon>Viruses</taxon>
        <taxon>Duplodnaviria</taxon>
        <taxon>Heunggongvirae</taxon>
        <taxon>Uroviricota</taxon>
        <taxon>Caudoviricetes</taxon>
    </lineage>
</organism>
<sequence>MSEITVSEQHKQAIELHQKILVSANLAQQNIWDMCNGLKTMRDNKLYKELGYTNFEEYCENEVGMKRSNAYNYISIVEKINPENVQSIGQIGMTKLSLLATISEPEQAEIAEKLDIENTTVKQLKAEIDRLKGEKQEATDKSIDYCRQLNNTKKDADYYKQQADTSKEICRNIENQLAEEKNKNFKLTNKVQELESRPIEVAVAEPSDNERRLNETIRALERENIKRNDELEAEYRENEKIVRKQLEDEKQEALRRQKEEYEERLKNVQTADGTSDDKDVFKAYFSIAYDSFIRMLDFAKQSQDKEFFKGKVEHLIEALATQNINL</sequence>